<feature type="domain" description="M23ase beta-sheet core" evidence="2">
    <location>
        <begin position="155"/>
        <end position="245"/>
    </location>
</feature>
<protein>
    <submittedName>
        <fullName evidence="3">M23 family metallopeptidase</fullName>
        <ecNumber evidence="3">3.4.-.-</ecNumber>
    </submittedName>
</protein>
<evidence type="ECO:0000259" key="2">
    <source>
        <dbReference type="Pfam" id="PF01551"/>
    </source>
</evidence>
<dbReference type="Proteomes" id="UP001312865">
    <property type="component" value="Unassembled WGS sequence"/>
</dbReference>
<dbReference type="PANTHER" id="PTHR21666:SF274">
    <property type="entry name" value="STAGE IV SPORULATION PROTEIN FA"/>
    <property type="match status" value="1"/>
</dbReference>
<dbReference type="InterPro" id="IPR011055">
    <property type="entry name" value="Dup_hybrid_motif"/>
</dbReference>
<feature type="compositionally biased region" description="Basic and acidic residues" evidence="1">
    <location>
        <begin position="1"/>
        <end position="10"/>
    </location>
</feature>
<dbReference type="RefSeq" id="WP_336585095.1">
    <property type="nucleotide sequence ID" value="NZ_JBBAXC010000001.1"/>
</dbReference>
<reference evidence="3 4" key="1">
    <citation type="journal article" date="2018" name="J. Microbiol.">
        <title>Bacillus spongiae sp. nov., isolated from sponge of Jeju Island.</title>
        <authorList>
            <person name="Lee G.E."/>
            <person name="Im W.T."/>
            <person name="Park J.S."/>
        </authorList>
    </citation>
    <scope>NUCLEOTIDE SEQUENCE [LARGE SCALE GENOMIC DNA]</scope>
    <source>
        <strain evidence="3 4">135PIL107-10</strain>
    </source>
</reference>
<dbReference type="Pfam" id="PF01551">
    <property type="entry name" value="Peptidase_M23"/>
    <property type="match status" value="1"/>
</dbReference>
<dbReference type="PANTHER" id="PTHR21666">
    <property type="entry name" value="PEPTIDASE-RELATED"/>
    <property type="match status" value="1"/>
</dbReference>
<dbReference type="EMBL" id="JBBAXC010000001">
    <property type="protein sequence ID" value="MEI5905680.1"/>
    <property type="molecule type" value="Genomic_DNA"/>
</dbReference>
<dbReference type="CDD" id="cd12797">
    <property type="entry name" value="M23_peptidase"/>
    <property type="match status" value="1"/>
</dbReference>
<name>A0ABU8H8N9_9BACI</name>
<accession>A0ABU8H8N9</accession>
<dbReference type="InterPro" id="IPR016047">
    <property type="entry name" value="M23ase_b-sheet_dom"/>
</dbReference>
<evidence type="ECO:0000313" key="3">
    <source>
        <dbReference type="EMBL" id="MEI5905680.1"/>
    </source>
</evidence>
<evidence type="ECO:0000313" key="4">
    <source>
        <dbReference type="Proteomes" id="UP001312865"/>
    </source>
</evidence>
<keyword evidence="3" id="KW-0378">Hydrolase</keyword>
<dbReference type="SUPFAM" id="SSF51261">
    <property type="entry name" value="Duplicated hybrid motif"/>
    <property type="match status" value="1"/>
</dbReference>
<keyword evidence="4" id="KW-1185">Reference proteome</keyword>
<proteinExistence type="predicted"/>
<gene>
    <name evidence="3" type="ORF">WAK64_01200</name>
</gene>
<dbReference type="Gene3D" id="2.70.70.10">
    <property type="entry name" value="Glucose Permease (Domain IIA)"/>
    <property type="match status" value="1"/>
</dbReference>
<feature type="region of interest" description="Disordered" evidence="1">
    <location>
        <begin position="1"/>
        <end position="50"/>
    </location>
</feature>
<dbReference type="EC" id="3.4.-.-" evidence="3"/>
<dbReference type="GO" id="GO:0016787">
    <property type="term" value="F:hydrolase activity"/>
    <property type="evidence" value="ECO:0007669"/>
    <property type="project" value="UniProtKB-KW"/>
</dbReference>
<feature type="compositionally biased region" description="Basic residues" evidence="1">
    <location>
        <begin position="11"/>
        <end position="20"/>
    </location>
</feature>
<comment type="caution">
    <text evidence="3">The sequence shown here is derived from an EMBL/GenBank/DDBJ whole genome shotgun (WGS) entry which is preliminary data.</text>
</comment>
<sequence length="252" mass="28444">MRNRSDEIRKQIAKRRKHKSGNSSLNNELIPPDEERYGGERFSSYVSEPPNEPHPLFNKETFLLKVLLSAVMVLTVGILYKNGSPSLDEARSFVSTTMENEFQFAAVSAWYEDQFGKPLSLIPKDPSSKDDHSTQQDFSVPASGKVIENFHQNGKGVMVETGLDEEVKALKAGWVVFAGKDDEFGNTVILQHEDKSESWYGNLENIQVNQYTKVEIGSPVGKVKNNDQNGEFYFAIKKENGFIDPIQVMNFE</sequence>
<evidence type="ECO:0000256" key="1">
    <source>
        <dbReference type="SAM" id="MobiDB-lite"/>
    </source>
</evidence>
<dbReference type="InterPro" id="IPR050570">
    <property type="entry name" value="Cell_wall_metabolism_enzyme"/>
</dbReference>
<organism evidence="3 4">
    <name type="scientific">Bacillus spongiae</name>
    <dbReference type="NCBI Taxonomy" id="2683610"/>
    <lineage>
        <taxon>Bacteria</taxon>
        <taxon>Bacillati</taxon>
        <taxon>Bacillota</taxon>
        <taxon>Bacilli</taxon>
        <taxon>Bacillales</taxon>
        <taxon>Bacillaceae</taxon>
        <taxon>Bacillus</taxon>
    </lineage>
</organism>